<dbReference type="PATRIC" id="fig|1618344.3.peg.600"/>
<dbReference type="SUPFAM" id="SSF53671">
    <property type="entry name" value="Aspartate/ornithine carbamoyltransferase"/>
    <property type="match status" value="1"/>
</dbReference>
<feature type="binding site" evidence="7">
    <location>
        <position position="136"/>
    </location>
    <ligand>
        <name>carbamoyl phosphate</name>
        <dbReference type="ChEBI" id="CHEBI:58228"/>
    </ligand>
</feature>
<reference evidence="10 11" key="1">
    <citation type="journal article" date="2015" name="Nature">
        <title>rRNA introns, odd ribosomes, and small enigmatic genomes across a large radiation of phyla.</title>
        <authorList>
            <person name="Brown C.T."/>
            <person name="Hug L.A."/>
            <person name="Thomas B.C."/>
            <person name="Sharon I."/>
            <person name="Castelle C.J."/>
            <person name="Singh A."/>
            <person name="Wilkins M.J."/>
            <person name="Williams K.H."/>
            <person name="Banfield J.F."/>
        </authorList>
    </citation>
    <scope>NUCLEOTIDE SEQUENCE [LARGE SCALE GENOMIC DNA]</scope>
</reference>
<feature type="binding site" evidence="7">
    <location>
        <position position="263"/>
    </location>
    <ligand>
        <name>carbamoyl phosphate</name>
        <dbReference type="ChEBI" id="CHEBI:58228"/>
    </ligand>
</feature>
<dbReference type="GO" id="GO:0006520">
    <property type="term" value="P:amino acid metabolic process"/>
    <property type="evidence" value="ECO:0007669"/>
    <property type="project" value="InterPro"/>
</dbReference>
<dbReference type="FunFam" id="3.40.50.1370:FF:000001">
    <property type="entry name" value="Aspartate carbamoyltransferase"/>
    <property type="match status" value="1"/>
</dbReference>
<evidence type="ECO:0000256" key="4">
    <source>
        <dbReference type="ARBA" id="ARBA00022975"/>
    </source>
</evidence>
<sequence>MPKQDIISISDFSKDELEAILEASFKMEEEVNAKGSLDLLRGKILASLFFEPSTRTRFSFEAAMFKLGGQVVSATGVNFSSMAKGETLEDTIKTIERYADVIVIRHPELGSAKIAAGAAKIPVVNAGDGPGDHPTQAFLDFYTIKKEKKTIEGLKIAMVGDLKYGRTMHSTIQLLSLYNDVKFYLVSPEELKTPSKYLENVADYEETEDLKSVLPEVDVLYMTRIQKERFAEEADYLRLKDSFILNKSLLANAKNDMIIMHPLPRVNEIATDVDEDRRAKYFDQVENGLYVRMALLAFVLGKIDIRKLSLRANGERGNLLNNG</sequence>
<evidence type="ECO:0000256" key="6">
    <source>
        <dbReference type="ARBA" id="ARBA00048859"/>
    </source>
</evidence>
<dbReference type="NCBIfam" id="TIGR00670">
    <property type="entry name" value="asp_carb_tr"/>
    <property type="match status" value="1"/>
</dbReference>
<dbReference type="NCBIfam" id="NF002032">
    <property type="entry name" value="PRK00856.1"/>
    <property type="match status" value="1"/>
</dbReference>
<dbReference type="Pfam" id="PF02729">
    <property type="entry name" value="OTCace_N"/>
    <property type="match status" value="1"/>
</dbReference>
<dbReference type="AlphaFoldDB" id="A0A0G0WBM7"/>
<evidence type="ECO:0000256" key="3">
    <source>
        <dbReference type="ARBA" id="ARBA00022679"/>
    </source>
</evidence>
<evidence type="ECO:0000256" key="5">
    <source>
        <dbReference type="ARBA" id="ARBA00043884"/>
    </source>
</evidence>
<organism evidence="10 11">
    <name type="scientific">candidate division CPR2 bacterium GW2011_GWC1_41_48</name>
    <dbReference type="NCBI Taxonomy" id="1618344"/>
    <lineage>
        <taxon>Bacteria</taxon>
        <taxon>Bacteria division CPR2</taxon>
    </lineage>
</organism>
<dbReference type="InterPro" id="IPR006130">
    <property type="entry name" value="Asp/Orn_carbamoylTrfase"/>
</dbReference>
<evidence type="ECO:0000256" key="7">
    <source>
        <dbReference type="HAMAP-Rule" id="MF_00001"/>
    </source>
</evidence>
<name>A0A0G0WBM7_UNCC2</name>
<dbReference type="FunFam" id="3.40.50.1370:FF:000002">
    <property type="entry name" value="Aspartate carbamoyltransferase 2"/>
    <property type="match status" value="1"/>
</dbReference>
<evidence type="ECO:0000256" key="2">
    <source>
        <dbReference type="ARBA" id="ARBA00008896"/>
    </source>
</evidence>
<accession>A0A0G0WBM7</accession>
<feature type="binding site" evidence="7">
    <location>
        <position position="84"/>
    </location>
    <ligand>
        <name>L-aspartate</name>
        <dbReference type="ChEBI" id="CHEBI:29991"/>
    </ligand>
</feature>
<feature type="domain" description="Aspartate/ornithine carbamoyltransferase carbamoyl-P binding" evidence="9">
    <location>
        <begin position="5"/>
        <end position="145"/>
    </location>
</feature>
<proteinExistence type="inferred from homology"/>
<dbReference type="PRINTS" id="PR00101">
    <property type="entry name" value="ATCASE"/>
</dbReference>
<comment type="subunit">
    <text evidence="7">Heterododecamer (2C3:3R2) of six catalytic PyrB chains organized as two trimers (C3), and six regulatory PyrI chains organized as three dimers (R2).</text>
</comment>
<feature type="binding site" evidence="7">
    <location>
        <position position="56"/>
    </location>
    <ligand>
        <name>carbamoyl phosphate</name>
        <dbReference type="ChEBI" id="CHEBI:58228"/>
    </ligand>
</feature>
<dbReference type="InterPro" id="IPR006131">
    <property type="entry name" value="Asp_carbamoyltransf_Asp/Orn-bd"/>
</dbReference>
<feature type="binding site" evidence="7">
    <location>
        <position position="264"/>
    </location>
    <ligand>
        <name>carbamoyl phosphate</name>
        <dbReference type="ChEBI" id="CHEBI:58228"/>
    </ligand>
</feature>
<feature type="binding site" evidence="7">
    <location>
        <position position="105"/>
    </location>
    <ligand>
        <name>carbamoyl phosphate</name>
        <dbReference type="ChEBI" id="CHEBI:58228"/>
    </ligand>
</feature>
<feature type="domain" description="Aspartate/ornithine carbamoyltransferase Asp/Orn-binding" evidence="8">
    <location>
        <begin position="152"/>
        <end position="298"/>
    </location>
</feature>
<dbReference type="GO" id="GO:0004070">
    <property type="term" value="F:aspartate carbamoyltransferase activity"/>
    <property type="evidence" value="ECO:0007669"/>
    <property type="project" value="UniProtKB-UniRule"/>
</dbReference>
<keyword evidence="3 7" id="KW-0808">Transferase</keyword>
<dbReference type="PROSITE" id="PS00097">
    <property type="entry name" value="CARBAMOYLTRANSFERASE"/>
    <property type="match status" value="1"/>
</dbReference>
<dbReference type="Pfam" id="PF00185">
    <property type="entry name" value="OTCace"/>
    <property type="match status" value="1"/>
</dbReference>
<dbReference type="PANTHER" id="PTHR45753:SF6">
    <property type="entry name" value="ASPARTATE CARBAMOYLTRANSFERASE"/>
    <property type="match status" value="1"/>
</dbReference>
<dbReference type="Gene3D" id="3.40.50.1370">
    <property type="entry name" value="Aspartate/ornithine carbamoyltransferase"/>
    <property type="match status" value="2"/>
</dbReference>
<comment type="catalytic activity">
    <reaction evidence="6 7">
        <text>carbamoyl phosphate + L-aspartate = N-carbamoyl-L-aspartate + phosphate + H(+)</text>
        <dbReference type="Rhea" id="RHEA:20013"/>
        <dbReference type="ChEBI" id="CHEBI:15378"/>
        <dbReference type="ChEBI" id="CHEBI:29991"/>
        <dbReference type="ChEBI" id="CHEBI:32814"/>
        <dbReference type="ChEBI" id="CHEBI:43474"/>
        <dbReference type="ChEBI" id="CHEBI:58228"/>
        <dbReference type="EC" id="2.1.3.2"/>
    </reaction>
</comment>
<dbReference type="PRINTS" id="PR00100">
    <property type="entry name" value="AOTCASE"/>
</dbReference>
<feature type="binding site" evidence="7">
    <location>
        <position position="224"/>
    </location>
    <ligand>
        <name>L-aspartate</name>
        <dbReference type="ChEBI" id="CHEBI:29991"/>
    </ligand>
</feature>
<feature type="binding site" evidence="7">
    <location>
        <position position="133"/>
    </location>
    <ligand>
        <name>carbamoyl phosphate</name>
        <dbReference type="ChEBI" id="CHEBI:58228"/>
    </ligand>
</feature>
<dbReference type="GO" id="GO:0044205">
    <property type="term" value="P:'de novo' UMP biosynthetic process"/>
    <property type="evidence" value="ECO:0007669"/>
    <property type="project" value="UniProtKB-UniRule"/>
</dbReference>
<evidence type="ECO:0000259" key="9">
    <source>
        <dbReference type="Pfam" id="PF02729"/>
    </source>
</evidence>
<dbReference type="EMBL" id="LCBL01000002">
    <property type="protein sequence ID" value="KKS09482.1"/>
    <property type="molecule type" value="Genomic_DNA"/>
</dbReference>
<comment type="function">
    <text evidence="5 7">Catalyzes the condensation of carbamoyl phosphate and aspartate to form carbamoyl aspartate and inorganic phosphate, the committed step in the de novo pyrimidine nucleotide biosynthesis pathway.</text>
</comment>
<protein>
    <recommendedName>
        <fullName evidence="7">Aspartate carbamoyltransferase</fullName>
        <ecNumber evidence="7">2.1.3.2</ecNumber>
    </recommendedName>
    <alternativeName>
        <fullName evidence="7">Aspartate transcarbamylase</fullName>
        <shortName evidence="7">ATCase</shortName>
    </alternativeName>
</protein>
<dbReference type="UniPathway" id="UPA00070">
    <property type="reaction ID" value="UER00116"/>
</dbReference>
<dbReference type="GO" id="GO:0006207">
    <property type="term" value="P:'de novo' pyrimidine nucleobase biosynthetic process"/>
    <property type="evidence" value="ECO:0007669"/>
    <property type="project" value="InterPro"/>
</dbReference>
<comment type="caution">
    <text evidence="10">The sequence shown here is derived from an EMBL/GenBank/DDBJ whole genome shotgun (WGS) entry which is preliminary data.</text>
</comment>
<evidence type="ECO:0000313" key="10">
    <source>
        <dbReference type="EMBL" id="KKS09482.1"/>
    </source>
</evidence>
<evidence type="ECO:0000256" key="1">
    <source>
        <dbReference type="ARBA" id="ARBA00004852"/>
    </source>
</evidence>
<dbReference type="HAMAP" id="MF_00001">
    <property type="entry name" value="Asp_carb_tr"/>
    <property type="match status" value="1"/>
</dbReference>
<dbReference type="InterPro" id="IPR036901">
    <property type="entry name" value="Asp/Orn_carbamoylTrfase_sf"/>
</dbReference>
<feature type="binding site" evidence="7">
    <location>
        <position position="166"/>
    </location>
    <ligand>
        <name>L-aspartate</name>
        <dbReference type="ChEBI" id="CHEBI:29991"/>
    </ligand>
</feature>
<gene>
    <name evidence="7" type="primary">pyrB</name>
    <name evidence="10" type="ORF">UU65_C0002G0260</name>
</gene>
<evidence type="ECO:0000313" key="11">
    <source>
        <dbReference type="Proteomes" id="UP000033869"/>
    </source>
</evidence>
<dbReference type="Proteomes" id="UP000033869">
    <property type="component" value="Unassembled WGS sequence"/>
</dbReference>
<comment type="similarity">
    <text evidence="2 7">Belongs to the aspartate/ornithine carbamoyltransferase superfamily. ATCase family.</text>
</comment>
<keyword evidence="4 7" id="KW-0665">Pyrimidine biosynthesis</keyword>
<dbReference type="PANTHER" id="PTHR45753">
    <property type="entry name" value="ORNITHINE CARBAMOYLTRANSFERASE, MITOCHONDRIAL"/>
    <property type="match status" value="1"/>
</dbReference>
<dbReference type="InterPro" id="IPR002082">
    <property type="entry name" value="Asp_carbamoyltransf"/>
</dbReference>
<comment type="pathway">
    <text evidence="1 7">Pyrimidine metabolism; UMP biosynthesis via de novo pathway; (S)-dihydroorotate from bicarbonate: step 2/3.</text>
</comment>
<dbReference type="EC" id="2.1.3.2" evidence="7"/>
<evidence type="ECO:0000259" key="8">
    <source>
        <dbReference type="Pfam" id="PF00185"/>
    </source>
</evidence>
<feature type="binding site" evidence="7">
    <location>
        <position position="55"/>
    </location>
    <ligand>
        <name>carbamoyl phosphate</name>
        <dbReference type="ChEBI" id="CHEBI:58228"/>
    </ligand>
</feature>
<dbReference type="GO" id="GO:0016597">
    <property type="term" value="F:amino acid binding"/>
    <property type="evidence" value="ECO:0007669"/>
    <property type="project" value="InterPro"/>
</dbReference>
<dbReference type="InterPro" id="IPR006132">
    <property type="entry name" value="Asp/Orn_carbamoyltranf_P-bd"/>
</dbReference>